<dbReference type="AlphaFoldDB" id="A0A317X7Z2"/>
<dbReference type="InterPro" id="IPR036864">
    <property type="entry name" value="Zn2-C6_fun-type_DNA-bd_sf"/>
</dbReference>
<dbReference type="PROSITE" id="PS00463">
    <property type="entry name" value="ZN2_CY6_FUNGAL_1"/>
    <property type="match status" value="1"/>
</dbReference>
<dbReference type="Proteomes" id="UP000246702">
    <property type="component" value="Unassembled WGS sequence"/>
</dbReference>
<proteinExistence type="predicted"/>
<feature type="region of interest" description="Disordered" evidence="7">
    <location>
        <begin position="54"/>
        <end position="89"/>
    </location>
</feature>
<evidence type="ECO:0000256" key="2">
    <source>
        <dbReference type="ARBA" id="ARBA00022723"/>
    </source>
</evidence>
<reference evidence="9 10" key="1">
    <citation type="submission" date="2016-12" db="EMBL/GenBank/DDBJ databases">
        <title>The genomes of Aspergillus section Nigri reveals drivers in fungal speciation.</title>
        <authorList>
            <consortium name="DOE Joint Genome Institute"/>
            <person name="Vesth T.C."/>
            <person name="Nybo J."/>
            <person name="Theobald S."/>
            <person name="Brandl J."/>
            <person name="Frisvad J.C."/>
            <person name="Nielsen K.F."/>
            <person name="Lyhne E.K."/>
            <person name="Kogle M.E."/>
            <person name="Kuo A."/>
            <person name="Riley R."/>
            <person name="Clum A."/>
            <person name="Nolan M."/>
            <person name="Lipzen A."/>
            <person name="Salamov A."/>
            <person name="Henrissat B."/>
            <person name="Wiebenga A."/>
            <person name="De Vries R.P."/>
            <person name="Grigoriev I.V."/>
            <person name="Mortensen U.H."/>
            <person name="Andersen M.R."/>
            <person name="Baker S.E."/>
        </authorList>
    </citation>
    <scope>NUCLEOTIDE SEQUENCE [LARGE SCALE GENOMIC DNA]</scope>
    <source>
        <strain evidence="9 10">CBS 115572</strain>
    </source>
</reference>
<evidence type="ECO:0000256" key="3">
    <source>
        <dbReference type="ARBA" id="ARBA00023015"/>
    </source>
</evidence>
<dbReference type="GeneID" id="37117594"/>
<keyword evidence="2" id="KW-0479">Metal-binding</keyword>
<dbReference type="GO" id="GO:0005634">
    <property type="term" value="C:nucleus"/>
    <property type="evidence" value="ECO:0007669"/>
    <property type="project" value="UniProtKB-SubCell"/>
</dbReference>
<dbReference type="SMART" id="SM00906">
    <property type="entry name" value="Fungal_trans"/>
    <property type="match status" value="1"/>
</dbReference>
<gene>
    <name evidence="9" type="ORF">BO94DRAFT_582037</name>
</gene>
<accession>A0A317X7Z2</accession>
<dbReference type="STRING" id="1450535.A0A317X7Z2"/>
<keyword evidence="3" id="KW-0805">Transcription regulation</keyword>
<dbReference type="GO" id="GO:0008270">
    <property type="term" value="F:zinc ion binding"/>
    <property type="evidence" value="ECO:0007669"/>
    <property type="project" value="InterPro"/>
</dbReference>
<dbReference type="Pfam" id="PF04082">
    <property type="entry name" value="Fungal_trans"/>
    <property type="match status" value="1"/>
</dbReference>
<keyword evidence="6" id="KW-0539">Nucleus</keyword>
<dbReference type="PANTHER" id="PTHR31001:SF53">
    <property type="entry name" value="ZN(II)2CYS6 TRANSCRIPTION FACTOR (EUROFUNG)"/>
    <property type="match status" value="1"/>
</dbReference>
<evidence type="ECO:0000256" key="5">
    <source>
        <dbReference type="ARBA" id="ARBA00023163"/>
    </source>
</evidence>
<dbReference type="EMBL" id="MSFK01000004">
    <property type="protein sequence ID" value="PWY94649.1"/>
    <property type="molecule type" value="Genomic_DNA"/>
</dbReference>
<evidence type="ECO:0000313" key="9">
    <source>
        <dbReference type="EMBL" id="PWY94649.1"/>
    </source>
</evidence>
<evidence type="ECO:0000313" key="10">
    <source>
        <dbReference type="Proteomes" id="UP000246702"/>
    </source>
</evidence>
<keyword evidence="10" id="KW-1185">Reference proteome</keyword>
<dbReference type="PROSITE" id="PS50048">
    <property type="entry name" value="ZN2_CY6_FUNGAL_2"/>
    <property type="match status" value="1"/>
</dbReference>
<evidence type="ECO:0000256" key="1">
    <source>
        <dbReference type="ARBA" id="ARBA00004123"/>
    </source>
</evidence>
<dbReference type="Pfam" id="PF00172">
    <property type="entry name" value="Zn_clus"/>
    <property type="match status" value="1"/>
</dbReference>
<dbReference type="CDD" id="cd00067">
    <property type="entry name" value="GAL4"/>
    <property type="match status" value="1"/>
</dbReference>
<dbReference type="RefSeq" id="XP_025471410.1">
    <property type="nucleotide sequence ID" value="XM_025615451.1"/>
</dbReference>
<dbReference type="InterPro" id="IPR007219">
    <property type="entry name" value="XnlR_reg_dom"/>
</dbReference>
<dbReference type="GO" id="GO:0006351">
    <property type="term" value="P:DNA-templated transcription"/>
    <property type="evidence" value="ECO:0007669"/>
    <property type="project" value="InterPro"/>
</dbReference>
<comment type="subcellular location">
    <subcellularLocation>
        <location evidence="1">Nucleus</location>
    </subcellularLocation>
</comment>
<sequence length="664" mass="74012">MTSTRRNAQPLPCEPCRKAKVRCDNTIPQCQNCTRRGKGDNCVYLSAPVTRTWYSDNAPSPTASPRPQPRPDSALQSGPSPSGDEKLSVDFTNNSAVFSDIGDQFKRSLVIDAPTAARPDPKQIQLGARLLALLFDNFPLYERLAETSVEVWPEGCVLGHRLISGMFEALDDLHGALTSDPNNTKDLQSSLLRWSQKIFDDSSKPLAVHPAMSPEDYIRRISGRWEGIGLVFTVVGQGAMLERDWRSVRANDGSVPRDQKSLAAQAISGSDACLQFCDLSSAVNDSLGWLLFQHIHLLTLVSGENDPRAWRRLADLSTTVFTLSHNPPEDKRIPFFLLELRKRLIAGAYSIDKQLATFLGRPPQISWRYYDVQFPLDLSYDEILAEPKVREAAISQLDKTGWNTQGIVGQAAWMRIALLIGSTREQILELSLSRRIEELPRKVQEVSQQSHKTWNDLPGFLRWRPGDSDSNDSSVLVPLYLNFLYNDFLLYRVLVRRSQSGSEGLISVSQNILGTILELIGKEIGSRTGTYNVGWNASSFGIPAAGVLAIELLCQSESQSQLPPSTFRRSEVIQKLTVFASHLQYVVRPHDGMYDVCQRARKVISNILDRILTVNPPPLPASLPADVLATNWLNGETVVLDDGTDLFRWLDGHYSDASRRGSWA</sequence>
<evidence type="ECO:0000256" key="6">
    <source>
        <dbReference type="ARBA" id="ARBA00023242"/>
    </source>
</evidence>
<name>A0A317X7Z2_9EURO</name>
<dbReference type="GO" id="GO:0000981">
    <property type="term" value="F:DNA-binding transcription factor activity, RNA polymerase II-specific"/>
    <property type="evidence" value="ECO:0007669"/>
    <property type="project" value="InterPro"/>
</dbReference>
<dbReference type="GO" id="GO:0009893">
    <property type="term" value="P:positive regulation of metabolic process"/>
    <property type="evidence" value="ECO:0007669"/>
    <property type="project" value="UniProtKB-ARBA"/>
</dbReference>
<dbReference type="InterPro" id="IPR050613">
    <property type="entry name" value="Sec_Metabolite_Reg"/>
</dbReference>
<dbReference type="SMART" id="SM00066">
    <property type="entry name" value="GAL4"/>
    <property type="match status" value="1"/>
</dbReference>
<organism evidence="9 10">
    <name type="scientific">Aspergillus sclerotioniger CBS 115572</name>
    <dbReference type="NCBI Taxonomy" id="1450535"/>
    <lineage>
        <taxon>Eukaryota</taxon>
        <taxon>Fungi</taxon>
        <taxon>Dikarya</taxon>
        <taxon>Ascomycota</taxon>
        <taxon>Pezizomycotina</taxon>
        <taxon>Eurotiomycetes</taxon>
        <taxon>Eurotiomycetidae</taxon>
        <taxon>Eurotiales</taxon>
        <taxon>Aspergillaceae</taxon>
        <taxon>Aspergillus</taxon>
        <taxon>Aspergillus subgen. Circumdati</taxon>
    </lineage>
</organism>
<dbReference type="GO" id="GO:0003677">
    <property type="term" value="F:DNA binding"/>
    <property type="evidence" value="ECO:0007669"/>
    <property type="project" value="UniProtKB-KW"/>
</dbReference>
<dbReference type="PANTHER" id="PTHR31001">
    <property type="entry name" value="UNCHARACTERIZED TRANSCRIPTIONAL REGULATORY PROTEIN"/>
    <property type="match status" value="1"/>
</dbReference>
<evidence type="ECO:0000256" key="4">
    <source>
        <dbReference type="ARBA" id="ARBA00023125"/>
    </source>
</evidence>
<evidence type="ECO:0000256" key="7">
    <source>
        <dbReference type="SAM" id="MobiDB-lite"/>
    </source>
</evidence>
<comment type="caution">
    <text evidence="9">The sequence shown here is derived from an EMBL/GenBank/DDBJ whole genome shotgun (WGS) entry which is preliminary data.</text>
</comment>
<dbReference type="OrthoDB" id="4898680at2759"/>
<feature type="domain" description="Zn(2)-C6 fungal-type" evidence="8">
    <location>
        <begin position="12"/>
        <end position="44"/>
    </location>
</feature>
<keyword evidence="5" id="KW-0804">Transcription</keyword>
<dbReference type="Gene3D" id="4.10.240.10">
    <property type="entry name" value="Zn(2)-C6 fungal-type DNA-binding domain"/>
    <property type="match status" value="1"/>
</dbReference>
<protein>
    <submittedName>
        <fullName evidence="9">C6 transcription factor</fullName>
    </submittedName>
</protein>
<keyword evidence="4" id="KW-0238">DNA-binding</keyword>
<dbReference type="InterPro" id="IPR001138">
    <property type="entry name" value="Zn2Cys6_DnaBD"/>
</dbReference>
<dbReference type="SUPFAM" id="SSF57701">
    <property type="entry name" value="Zn2/Cys6 DNA-binding domain"/>
    <property type="match status" value="1"/>
</dbReference>
<dbReference type="CDD" id="cd12148">
    <property type="entry name" value="fungal_TF_MHR"/>
    <property type="match status" value="1"/>
</dbReference>
<evidence type="ECO:0000259" key="8">
    <source>
        <dbReference type="PROSITE" id="PS50048"/>
    </source>
</evidence>